<evidence type="ECO:0000313" key="2">
    <source>
        <dbReference type="EMBL" id="EEF43696.1"/>
    </source>
</evidence>
<dbReference type="GO" id="GO:0034098">
    <property type="term" value="C:VCP-NPL4-UFD1 AAA ATPase complex"/>
    <property type="evidence" value="ECO:0000318"/>
    <property type="project" value="GO_Central"/>
</dbReference>
<evidence type="ECO:0000256" key="1">
    <source>
        <dbReference type="SAM" id="MobiDB-lite"/>
    </source>
</evidence>
<feature type="compositionally biased region" description="Polar residues" evidence="1">
    <location>
        <begin position="144"/>
        <end position="153"/>
    </location>
</feature>
<reference evidence="3" key="1">
    <citation type="journal article" date="2010" name="Nat. Biotechnol.">
        <title>Draft genome sequence of the oilseed species Ricinus communis.</title>
        <authorList>
            <person name="Chan A.P."/>
            <person name="Crabtree J."/>
            <person name="Zhao Q."/>
            <person name="Lorenzi H."/>
            <person name="Orvis J."/>
            <person name="Puiu D."/>
            <person name="Melake-Berhan A."/>
            <person name="Jones K.M."/>
            <person name="Redman J."/>
            <person name="Chen G."/>
            <person name="Cahoon E.B."/>
            <person name="Gedil M."/>
            <person name="Stanke M."/>
            <person name="Haas B.J."/>
            <person name="Wortman J.R."/>
            <person name="Fraser-Liggett C.M."/>
            <person name="Ravel J."/>
            <person name="Rabinowicz P.D."/>
        </authorList>
    </citation>
    <scope>NUCLEOTIDE SEQUENCE [LARGE SCALE GENOMIC DNA]</scope>
    <source>
        <strain evidence="3">cv. Hale</strain>
    </source>
</reference>
<dbReference type="Proteomes" id="UP000008311">
    <property type="component" value="Unassembled WGS sequence"/>
</dbReference>
<dbReference type="InterPro" id="IPR004854">
    <property type="entry name" value="Ufd1-like"/>
</dbReference>
<dbReference type="eggNOG" id="KOG1816">
    <property type="taxonomic scope" value="Eukaryota"/>
</dbReference>
<dbReference type="EMBL" id="EQ973830">
    <property type="protein sequence ID" value="EEF43696.1"/>
    <property type="molecule type" value="Genomic_DNA"/>
</dbReference>
<dbReference type="PANTHER" id="PTHR12555">
    <property type="entry name" value="UBIQUITIN FUSION DEGRADATON PROTEIN 1"/>
    <property type="match status" value="1"/>
</dbReference>
<dbReference type="STRING" id="3988.B9RYI7"/>
<organism evidence="2 3">
    <name type="scientific">Ricinus communis</name>
    <name type="common">Castor bean</name>
    <dbReference type="NCBI Taxonomy" id="3988"/>
    <lineage>
        <taxon>Eukaryota</taxon>
        <taxon>Viridiplantae</taxon>
        <taxon>Streptophyta</taxon>
        <taxon>Embryophyta</taxon>
        <taxon>Tracheophyta</taxon>
        <taxon>Spermatophyta</taxon>
        <taxon>Magnoliopsida</taxon>
        <taxon>eudicotyledons</taxon>
        <taxon>Gunneridae</taxon>
        <taxon>Pentapetalae</taxon>
        <taxon>rosids</taxon>
        <taxon>fabids</taxon>
        <taxon>Malpighiales</taxon>
        <taxon>Euphorbiaceae</taxon>
        <taxon>Acalyphoideae</taxon>
        <taxon>Acalypheae</taxon>
        <taxon>Ricinus</taxon>
    </lineage>
</organism>
<accession>B9RYI7</accession>
<dbReference type="PANTHER" id="PTHR12555:SF13">
    <property type="entry name" value="UBIQUITIN RECOGNITION FACTOR IN ER-ASSOCIATED DEGRADATION PROTEIN 1"/>
    <property type="match status" value="1"/>
</dbReference>
<dbReference type="GO" id="GO:0031593">
    <property type="term" value="F:polyubiquitin modification-dependent protein binding"/>
    <property type="evidence" value="ECO:0000318"/>
    <property type="project" value="GO_Central"/>
</dbReference>
<sequence length="153" mass="17177">MEYLLLQEGAKLEKGTFIRLQPHSVDFLSIADLRAAPEGILNCVVEFACPLDYEEPERPVQPVKAVVAAKSAFLRKGKVADKEKPGFLPFQGQARRLDGKSSTETDLPSKQKVHIITVKPLDENRTKGKQKDDVESENSKEKQFQASQARRTR</sequence>
<dbReference type="AlphaFoldDB" id="B9RYI7"/>
<dbReference type="GO" id="GO:0036503">
    <property type="term" value="P:ERAD pathway"/>
    <property type="evidence" value="ECO:0000318"/>
    <property type="project" value="GO_Central"/>
</dbReference>
<proteinExistence type="predicted"/>
<evidence type="ECO:0000313" key="3">
    <source>
        <dbReference type="Proteomes" id="UP000008311"/>
    </source>
</evidence>
<feature type="compositionally biased region" description="Basic and acidic residues" evidence="1">
    <location>
        <begin position="120"/>
        <end position="143"/>
    </location>
</feature>
<gene>
    <name evidence="2" type="ORF">RCOM_0813620</name>
</gene>
<name>B9RYI7_RICCO</name>
<dbReference type="InParanoid" id="B9RYI7"/>
<feature type="compositionally biased region" description="Basic and acidic residues" evidence="1">
    <location>
        <begin position="95"/>
        <end position="109"/>
    </location>
</feature>
<protein>
    <submittedName>
        <fullName evidence="2">Uncharacterized protein</fullName>
    </submittedName>
</protein>
<dbReference type="GO" id="GO:0006511">
    <property type="term" value="P:ubiquitin-dependent protein catabolic process"/>
    <property type="evidence" value="ECO:0007669"/>
    <property type="project" value="InterPro"/>
</dbReference>
<feature type="region of interest" description="Disordered" evidence="1">
    <location>
        <begin position="83"/>
        <end position="153"/>
    </location>
</feature>
<keyword evidence="3" id="KW-1185">Reference proteome</keyword>